<dbReference type="AlphaFoldDB" id="A0A1F6TQA9"/>
<evidence type="ECO:0000256" key="6">
    <source>
        <dbReference type="ARBA" id="ARBA00023136"/>
    </source>
</evidence>
<organism evidence="10 11">
    <name type="scientific">Candidatus Muproteobacteria bacterium RBG_16_65_34</name>
    <dbReference type="NCBI Taxonomy" id="1817760"/>
    <lineage>
        <taxon>Bacteria</taxon>
        <taxon>Pseudomonadati</taxon>
        <taxon>Pseudomonadota</taxon>
        <taxon>Candidatus Muproteobacteria</taxon>
    </lineage>
</organism>
<dbReference type="STRING" id="1817760.A2151_09220"/>
<sequence length="99" mass="11173">MPKPGGLMRSRLLVFFALLLASAIAVVELRHESRASFARLQALQAERDALNTEWGQLLLEEATWSQHRRIDAVARARLTMDMPHPDQIRMVRLEGEGGP</sequence>
<evidence type="ECO:0000256" key="3">
    <source>
        <dbReference type="ARBA" id="ARBA00022618"/>
    </source>
</evidence>
<dbReference type="PANTHER" id="PTHR37479">
    <property type="entry name" value="CELL DIVISION PROTEIN FTSL"/>
    <property type="match status" value="1"/>
</dbReference>
<dbReference type="Pfam" id="PF04999">
    <property type="entry name" value="FtsL"/>
    <property type="match status" value="1"/>
</dbReference>
<keyword evidence="4 8" id="KW-0812">Transmembrane</keyword>
<dbReference type="InterPro" id="IPR011922">
    <property type="entry name" value="Cell_div_FtsL"/>
</dbReference>
<comment type="caution">
    <text evidence="10">The sequence shown here is derived from an EMBL/GenBank/DDBJ whole genome shotgun (WGS) entry which is preliminary data.</text>
</comment>
<proteinExistence type="inferred from homology"/>
<evidence type="ECO:0000256" key="8">
    <source>
        <dbReference type="HAMAP-Rule" id="MF_00910"/>
    </source>
</evidence>
<evidence type="ECO:0000256" key="7">
    <source>
        <dbReference type="ARBA" id="ARBA00023306"/>
    </source>
</evidence>
<keyword evidence="7 8" id="KW-0131">Cell cycle</keyword>
<evidence type="ECO:0000256" key="1">
    <source>
        <dbReference type="ARBA" id="ARBA00004401"/>
    </source>
</evidence>
<dbReference type="PANTHER" id="PTHR37479:SF1">
    <property type="entry name" value="CELL DIVISION PROTEIN FTSL"/>
    <property type="match status" value="1"/>
</dbReference>
<dbReference type="EMBL" id="MFSU01000059">
    <property type="protein sequence ID" value="OGI47300.1"/>
    <property type="molecule type" value="Genomic_DNA"/>
</dbReference>
<name>A0A1F6TQA9_9PROT</name>
<comment type="function">
    <text evidence="8">Essential cell division protein.</text>
</comment>
<evidence type="ECO:0000256" key="4">
    <source>
        <dbReference type="ARBA" id="ARBA00022692"/>
    </source>
</evidence>
<evidence type="ECO:0000313" key="10">
    <source>
        <dbReference type="EMBL" id="OGI47300.1"/>
    </source>
</evidence>
<keyword evidence="2 8" id="KW-1003">Cell membrane</keyword>
<comment type="subcellular location">
    <subcellularLocation>
        <location evidence="8">Cell inner membrane</location>
        <topology evidence="8">Single-pass type II membrane protein</topology>
    </subcellularLocation>
    <subcellularLocation>
        <location evidence="1">Cell membrane</location>
        <topology evidence="1">Single-pass type II membrane protein</topology>
    </subcellularLocation>
    <text evidence="8">Localizes to the division septum where it forms a ring structure.</text>
</comment>
<accession>A0A1F6TQA9</accession>
<keyword evidence="6 8" id="KW-0472">Membrane</keyword>
<comment type="similarity">
    <text evidence="8">Belongs to the FtsL family.</text>
</comment>
<reference evidence="10 11" key="1">
    <citation type="journal article" date="2016" name="Nat. Commun.">
        <title>Thousands of microbial genomes shed light on interconnected biogeochemical processes in an aquifer system.</title>
        <authorList>
            <person name="Anantharaman K."/>
            <person name="Brown C.T."/>
            <person name="Hug L.A."/>
            <person name="Sharon I."/>
            <person name="Castelle C.J."/>
            <person name="Probst A.J."/>
            <person name="Thomas B.C."/>
            <person name="Singh A."/>
            <person name="Wilkins M.J."/>
            <person name="Karaoz U."/>
            <person name="Brodie E.L."/>
            <person name="Williams K.H."/>
            <person name="Hubbard S.S."/>
            <person name="Banfield J.F."/>
        </authorList>
    </citation>
    <scope>NUCLEOTIDE SEQUENCE [LARGE SCALE GENOMIC DNA]</scope>
</reference>
<evidence type="ECO:0000313" key="11">
    <source>
        <dbReference type="Proteomes" id="UP000178885"/>
    </source>
</evidence>
<gene>
    <name evidence="8" type="primary">ftsL</name>
    <name evidence="10" type="ORF">A2151_09220</name>
</gene>
<dbReference type="HAMAP" id="MF_00910">
    <property type="entry name" value="FtsL"/>
    <property type="match status" value="1"/>
</dbReference>
<dbReference type="GO" id="GO:0005886">
    <property type="term" value="C:plasma membrane"/>
    <property type="evidence" value="ECO:0007669"/>
    <property type="project" value="UniProtKB-SubCell"/>
</dbReference>
<keyword evidence="3 8" id="KW-0132">Cell division</keyword>
<dbReference type="GO" id="GO:0043093">
    <property type="term" value="P:FtsZ-dependent cytokinesis"/>
    <property type="evidence" value="ECO:0007669"/>
    <property type="project" value="UniProtKB-UniRule"/>
</dbReference>
<dbReference type="NCBIfam" id="TIGR02209">
    <property type="entry name" value="ftsL_broad"/>
    <property type="match status" value="1"/>
</dbReference>
<evidence type="ECO:0000256" key="9">
    <source>
        <dbReference type="NCBIfam" id="TIGR02209"/>
    </source>
</evidence>
<keyword evidence="5 8" id="KW-1133">Transmembrane helix</keyword>
<keyword evidence="8" id="KW-0997">Cell inner membrane</keyword>
<protein>
    <recommendedName>
        <fullName evidence="8 9">Cell division protein FtsL</fullName>
    </recommendedName>
</protein>
<evidence type="ECO:0000256" key="2">
    <source>
        <dbReference type="ARBA" id="ARBA00022475"/>
    </source>
</evidence>
<evidence type="ECO:0000256" key="5">
    <source>
        <dbReference type="ARBA" id="ARBA00022989"/>
    </source>
</evidence>
<dbReference type="Proteomes" id="UP000178885">
    <property type="component" value="Unassembled WGS sequence"/>
</dbReference>
<dbReference type="GO" id="GO:0032153">
    <property type="term" value="C:cell division site"/>
    <property type="evidence" value="ECO:0007669"/>
    <property type="project" value="UniProtKB-UniRule"/>
</dbReference>